<keyword evidence="4" id="KW-0175">Coiled coil</keyword>
<evidence type="ECO:0000256" key="3">
    <source>
        <dbReference type="ARBA" id="ARBA00013368"/>
    </source>
</evidence>
<dbReference type="Proteomes" id="UP000198972">
    <property type="component" value="Unassembled WGS sequence"/>
</dbReference>
<dbReference type="OrthoDB" id="2481648at2"/>
<sequence>MIPWSMKFSGIRDYPSTPLDLSGRNAHILITGPNGAGKSTITYCMGAVLYSSKVDLEGLRSRNLGPDETWKANIRFLFKNDGNQRIDAPDYIEFSLRIQQDPGQPIKKEFHISSGDVIDDWEESIRYTSGDRQYNFTAYKKDLQYKYKVDPDLFYLIWYQQEVNQFAVMHPEERFRIFAEMHGIDQVQQNWEEGIEKLKEAQESLRLAENNVLHKKQVLNIKKTELDRYEDNKRRLLEGGKLYTKSLLQMEAYLQQQQKELTGIIDQLQLELDHLVDQIDELLMRETDMNDRLSVIQQEIDGLDAEYNRLEELHTSIAEEIKETQAAIDELEQELQEISNEKDRITRTETEVEHQIAAAMADMDEIEKQSEDLQQQVVYCEEQQRANNKEIAALDYEIEQETKQEKEHKERLYRYGSSYQVQEELDQLEQSLHLAKDQRYQHMKRIGELKEELVRLEEERDWSKRQMESIAYFQARGIRVYALRELVELDETAKLKYEEKYNAIKYSMFFDDYRAVPPNDLYHVPLRKIIPDRSVTELPELHLRVKAGLKEEIMPHAMKALWWVEQFFKGELVQIENGVLMDSMGLRGSQESNRYILSVFALAAHKQEITKMVAELTHRSEQLEEQIRLRTKRLQELNSIIHQVREAEAFMTQEHERVDRVRKLEEERALQDQLLEQARNFGDHKAKLMKRQFELEHLRNELSKEAEFYVKLGQQKAKYELLFAKKNEHLVLKEKHDHLNQLMEQDEEKLENMMKQRKAILREVEKIQHGKEREEYKLQQMKKQRESRRESLDSVKDDLVMMMQEIETLKKLVPSIFEGAAQSLNLGLDESLTPAAGQQLSISKIRTDIEKGRIQFDTARHEQHIDPQAPENYRVIEEEWYRLQDEHKRMLLLFEENQQRTEDLKDQLERTTNMRVIQIQKLFSSYMSQFQFEGDIDWVQYEDIRNRTRFELYIKARKEGHRGAMEDVSVKARGGRVGKGVSGGEESLSSLLFALALLQNLQTAPDFIVLDEFDSALDEQRKLKVFDLYASELERKLIILTPKSHEQSYLDRFSKAYVVHHDPTVPRSRVMGLLKKD</sequence>
<organism evidence="6 7">
    <name type="scientific">Fontibacillus panacisegetis</name>
    <dbReference type="NCBI Taxonomy" id="670482"/>
    <lineage>
        <taxon>Bacteria</taxon>
        <taxon>Bacillati</taxon>
        <taxon>Bacillota</taxon>
        <taxon>Bacilli</taxon>
        <taxon>Bacillales</taxon>
        <taxon>Paenibacillaceae</taxon>
        <taxon>Fontibacillus</taxon>
    </lineage>
</organism>
<evidence type="ECO:0000259" key="5">
    <source>
        <dbReference type="Pfam" id="PF13476"/>
    </source>
</evidence>
<dbReference type="SUPFAM" id="SSF52540">
    <property type="entry name" value="P-loop containing nucleoside triphosphate hydrolases"/>
    <property type="match status" value="2"/>
</dbReference>
<dbReference type="GO" id="GO:0016887">
    <property type="term" value="F:ATP hydrolysis activity"/>
    <property type="evidence" value="ECO:0007669"/>
    <property type="project" value="InterPro"/>
</dbReference>
<evidence type="ECO:0000313" key="6">
    <source>
        <dbReference type="EMBL" id="SDF54708.1"/>
    </source>
</evidence>
<accession>A0A1G7LYR5</accession>
<dbReference type="Gene3D" id="3.40.50.300">
    <property type="entry name" value="P-loop containing nucleotide triphosphate hydrolases"/>
    <property type="match status" value="2"/>
</dbReference>
<dbReference type="EMBL" id="FNBG01000012">
    <property type="protein sequence ID" value="SDF54708.1"/>
    <property type="molecule type" value="Genomic_DNA"/>
</dbReference>
<dbReference type="Pfam" id="PF13476">
    <property type="entry name" value="AAA_23"/>
    <property type="match status" value="1"/>
</dbReference>
<dbReference type="STRING" id="670482.SAMN04488542_112114"/>
<dbReference type="PANTHER" id="PTHR32114">
    <property type="entry name" value="ABC TRANSPORTER ABCH.3"/>
    <property type="match status" value="1"/>
</dbReference>
<dbReference type="InterPro" id="IPR038729">
    <property type="entry name" value="Rad50/SbcC_AAA"/>
</dbReference>
<evidence type="ECO:0000313" key="7">
    <source>
        <dbReference type="Proteomes" id="UP000198972"/>
    </source>
</evidence>
<dbReference type="AlphaFoldDB" id="A0A1G7LYR5"/>
<feature type="domain" description="Rad50/SbcC-type AAA" evidence="5">
    <location>
        <begin position="9"/>
        <end position="264"/>
    </location>
</feature>
<evidence type="ECO:0000256" key="4">
    <source>
        <dbReference type="SAM" id="Coils"/>
    </source>
</evidence>
<feature type="coiled-coil region" evidence="4">
    <location>
        <begin position="736"/>
        <end position="812"/>
    </location>
</feature>
<dbReference type="PANTHER" id="PTHR32114:SF2">
    <property type="entry name" value="ABC TRANSPORTER ABCH.3"/>
    <property type="match status" value="1"/>
</dbReference>
<protein>
    <recommendedName>
        <fullName evidence="3">Nuclease SbcCD subunit C</fullName>
    </recommendedName>
</protein>
<feature type="coiled-coil region" evidence="4">
    <location>
        <begin position="606"/>
        <end position="640"/>
    </location>
</feature>
<comment type="similarity">
    <text evidence="1">Belongs to the SMC family. SbcC subfamily.</text>
</comment>
<name>A0A1G7LYR5_9BACL</name>
<dbReference type="GO" id="GO:0006302">
    <property type="term" value="P:double-strand break repair"/>
    <property type="evidence" value="ECO:0007669"/>
    <property type="project" value="InterPro"/>
</dbReference>
<dbReference type="InterPro" id="IPR027417">
    <property type="entry name" value="P-loop_NTPase"/>
</dbReference>
<proteinExistence type="inferred from homology"/>
<comment type="subunit">
    <text evidence="2">Heterodimer of SbcC and SbcD.</text>
</comment>
<keyword evidence="7" id="KW-1185">Reference proteome</keyword>
<evidence type="ECO:0000256" key="2">
    <source>
        <dbReference type="ARBA" id="ARBA00011322"/>
    </source>
</evidence>
<gene>
    <name evidence="6" type="ORF">SAMN04488542_112114</name>
</gene>
<feature type="coiled-coil region" evidence="4">
    <location>
        <begin position="184"/>
        <end position="466"/>
    </location>
</feature>
<evidence type="ECO:0000256" key="1">
    <source>
        <dbReference type="ARBA" id="ARBA00006930"/>
    </source>
</evidence>
<reference evidence="6 7" key="1">
    <citation type="submission" date="2016-10" db="EMBL/GenBank/DDBJ databases">
        <authorList>
            <person name="de Groot N.N."/>
        </authorList>
    </citation>
    <scope>NUCLEOTIDE SEQUENCE [LARGE SCALE GENOMIC DNA]</scope>
    <source>
        <strain evidence="6 7">DSM 28129</strain>
    </source>
</reference>